<keyword evidence="3" id="KW-1185">Reference proteome</keyword>
<accession>A0A1H8UNP3</accession>
<keyword evidence="1" id="KW-0472">Membrane</keyword>
<evidence type="ECO:0000256" key="1">
    <source>
        <dbReference type="SAM" id="Phobius"/>
    </source>
</evidence>
<dbReference type="Proteomes" id="UP000198582">
    <property type="component" value="Unassembled WGS sequence"/>
</dbReference>
<feature type="transmembrane region" description="Helical" evidence="1">
    <location>
        <begin position="6"/>
        <end position="24"/>
    </location>
</feature>
<proteinExistence type="predicted"/>
<evidence type="ECO:0000313" key="3">
    <source>
        <dbReference type="Proteomes" id="UP000198582"/>
    </source>
</evidence>
<reference evidence="2 3" key="1">
    <citation type="submission" date="2016-10" db="EMBL/GenBank/DDBJ databases">
        <authorList>
            <person name="de Groot N.N."/>
        </authorList>
    </citation>
    <scope>NUCLEOTIDE SEQUENCE [LARGE SCALE GENOMIC DNA]</scope>
    <source>
        <strain evidence="2 3">DSM 44993</strain>
    </source>
</reference>
<dbReference type="RefSeq" id="WP_091615583.1">
    <property type="nucleotide sequence ID" value="NZ_FOEF01000003.1"/>
</dbReference>
<dbReference type="EMBL" id="FOEF01000003">
    <property type="protein sequence ID" value="SEP04706.1"/>
    <property type="molecule type" value="Genomic_DNA"/>
</dbReference>
<sequence>MVQYTLVVGGLPLAGAPAYLAFLLHRRRWGTARPPLPAEELRAVADVLPRTRPVLPPVDGPGAEQCAPCLSCRPPIVPAPRRPESAPVKRAGVA</sequence>
<evidence type="ECO:0000313" key="2">
    <source>
        <dbReference type="EMBL" id="SEP04706.1"/>
    </source>
</evidence>
<keyword evidence="1" id="KW-0812">Transmembrane</keyword>
<name>A0A1H8UNP3_9PSEU</name>
<gene>
    <name evidence="2" type="ORF">SAMN04489732_103376</name>
</gene>
<organism evidence="2 3">
    <name type="scientific">Amycolatopsis saalfeldensis</name>
    <dbReference type="NCBI Taxonomy" id="394193"/>
    <lineage>
        <taxon>Bacteria</taxon>
        <taxon>Bacillati</taxon>
        <taxon>Actinomycetota</taxon>
        <taxon>Actinomycetes</taxon>
        <taxon>Pseudonocardiales</taxon>
        <taxon>Pseudonocardiaceae</taxon>
        <taxon>Amycolatopsis</taxon>
    </lineage>
</organism>
<dbReference type="AlphaFoldDB" id="A0A1H8UNP3"/>
<protein>
    <submittedName>
        <fullName evidence="2">Uncharacterized protein</fullName>
    </submittedName>
</protein>
<keyword evidence="1" id="KW-1133">Transmembrane helix</keyword>